<comment type="caution">
    <text evidence="1">The sequence shown here is derived from an EMBL/GenBank/DDBJ whole genome shotgun (WGS) entry which is preliminary data.</text>
</comment>
<name>A0A328U6M3_9BACL</name>
<proteinExistence type="predicted"/>
<accession>A0A328U6M3</accession>
<dbReference type="EMBL" id="QLUW01000002">
    <property type="protein sequence ID" value="RAP76605.1"/>
    <property type="molecule type" value="Genomic_DNA"/>
</dbReference>
<keyword evidence="2" id="KW-1185">Reference proteome</keyword>
<organism evidence="1 2">
    <name type="scientific">Paenibacillus montanisoli</name>
    <dbReference type="NCBI Taxonomy" id="2081970"/>
    <lineage>
        <taxon>Bacteria</taxon>
        <taxon>Bacillati</taxon>
        <taxon>Bacillota</taxon>
        <taxon>Bacilli</taxon>
        <taxon>Bacillales</taxon>
        <taxon>Paenibacillaceae</taxon>
        <taxon>Paenibacillus</taxon>
    </lineage>
</organism>
<reference evidence="1 2" key="1">
    <citation type="submission" date="2018-06" db="EMBL/GenBank/DDBJ databases">
        <title>Paenibacillus montanisoli sp. nov., isolated from mountain area soil.</title>
        <authorList>
            <person name="Wu M."/>
        </authorList>
    </citation>
    <scope>NUCLEOTIDE SEQUENCE [LARGE SCALE GENOMIC DNA]</scope>
    <source>
        <strain evidence="1 2">RA17</strain>
    </source>
</reference>
<protein>
    <submittedName>
        <fullName evidence="1">Uncharacterized protein</fullName>
    </submittedName>
</protein>
<evidence type="ECO:0000313" key="2">
    <source>
        <dbReference type="Proteomes" id="UP000249260"/>
    </source>
</evidence>
<dbReference type="Proteomes" id="UP000249260">
    <property type="component" value="Unassembled WGS sequence"/>
</dbReference>
<gene>
    <name evidence="1" type="ORF">DL346_14675</name>
</gene>
<sequence length="127" mass="13601">MNLFSTLTAWSPSTGLLSYEVDGVPQSSEVQALTNIHRAAINQYIPNDPVLPIVARWNALVDAQKGQAVFGPVNPPVDIPNPVNEVTGDLADEGAFMQIHLDSFGVVASLRPIPFIPPNPVIPPNPI</sequence>
<evidence type="ECO:0000313" key="1">
    <source>
        <dbReference type="EMBL" id="RAP76605.1"/>
    </source>
</evidence>
<dbReference type="AlphaFoldDB" id="A0A328U6M3"/>
<dbReference type="OrthoDB" id="2889833at2"/>
<dbReference type="RefSeq" id="WP_112882822.1">
    <property type="nucleotide sequence ID" value="NZ_QLUW01000002.1"/>
</dbReference>